<reference evidence="2 3" key="1">
    <citation type="journal article" date="2017" name="Genome Biol. Evol.">
        <title>Phytophthora megakarya and P. palmivora, closely related causal agents of cacao black pod rot, underwent increases in genome sizes and gene numbers by different mechanisms.</title>
        <authorList>
            <person name="Ali S.S."/>
            <person name="Shao J."/>
            <person name="Lary D.J."/>
            <person name="Kronmiller B."/>
            <person name="Shen D."/>
            <person name="Strem M.D."/>
            <person name="Amoako-Attah I."/>
            <person name="Akrofi A.Y."/>
            <person name="Begoude B.A."/>
            <person name="Ten Hoopen G.M."/>
            <person name="Coulibaly K."/>
            <person name="Kebe B.I."/>
            <person name="Melnick R.L."/>
            <person name="Guiltinan M.J."/>
            <person name="Tyler B.M."/>
            <person name="Meinhardt L.W."/>
            <person name="Bailey B.A."/>
        </authorList>
    </citation>
    <scope>NUCLEOTIDE SEQUENCE [LARGE SCALE GENOMIC DNA]</scope>
    <source>
        <strain evidence="3">sbr112.9</strain>
    </source>
</reference>
<name>A0A2P4X2C3_9STRA</name>
<dbReference type="PROSITE" id="PS51283">
    <property type="entry name" value="DUSP"/>
    <property type="match status" value="1"/>
</dbReference>
<dbReference type="InterPro" id="IPR006615">
    <property type="entry name" value="Pept_C19_DUSP"/>
</dbReference>
<dbReference type="OrthoDB" id="120377at2759"/>
<comment type="caution">
    <text evidence="2">The sequence shown here is derived from an EMBL/GenBank/DDBJ whole genome shotgun (WGS) entry which is preliminary data.</text>
</comment>
<evidence type="ECO:0000259" key="1">
    <source>
        <dbReference type="PROSITE" id="PS51283"/>
    </source>
</evidence>
<dbReference type="EMBL" id="NCKW01017061">
    <property type="protein sequence ID" value="POM59680.1"/>
    <property type="molecule type" value="Genomic_DNA"/>
</dbReference>
<gene>
    <name evidence="2" type="ORF">PHPALM_31549</name>
</gene>
<keyword evidence="3" id="KW-1185">Reference proteome</keyword>
<protein>
    <recommendedName>
        <fullName evidence="1">DUSP domain-containing protein</fullName>
    </recommendedName>
</protein>
<dbReference type="Pfam" id="PF06337">
    <property type="entry name" value="DUSP"/>
    <property type="match status" value="1"/>
</dbReference>
<dbReference type="Proteomes" id="UP000237271">
    <property type="component" value="Unassembled WGS sequence"/>
</dbReference>
<dbReference type="Gene3D" id="3.30.2230.10">
    <property type="entry name" value="DUSP-like"/>
    <property type="match status" value="1"/>
</dbReference>
<dbReference type="GO" id="GO:0004843">
    <property type="term" value="F:cysteine-type deubiquitinase activity"/>
    <property type="evidence" value="ECO:0007669"/>
    <property type="project" value="InterPro"/>
</dbReference>
<feature type="domain" description="DUSP" evidence="1">
    <location>
        <begin position="16"/>
        <end position="128"/>
    </location>
</feature>
<proteinExistence type="predicted"/>
<dbReference type="InterPro" id="IPR035927">
    <property type="entry name" value="DUSP-like_sf"/>
</dbReference>
<evidence type="ECO:0000313" key="3">
    <source>
        <dbReference type="Proteomes" id="UP000237271"/>
    </source>
</evidence>
<organism evidence="2 3">
    <name type="scientific">Phytophthora palmivora</name>
    <dbReference type="NCBI Taxonomy" id="4796"/>
    <lineage>
        <taxon>Eukaryota</taxon>
        <taxon>Sar</taxon>
        <taxon>Stramenopiles</taxon>
        <taxon>Oomycota</taxon>
        <taxon>Peronosporomycetes</taxon>
        <taxon>Peronosporales</taxon>
        <taxon>Peronosporaceae</taxon>
        <taxon>Phytophthora</taxon>
    </lineage>
</organism>
<accession>A0A2P4X2C3</accession>
<evidence type="ECO:0000313" key="2">
    <source>
        <dbReference type="EMBL" id="POM59680.1"/>
    </source>
</evidence>
<sequence length="165" mass="18882">MAMKRLSMLRLPTYSEDMEMRRFLELKLVMSYDRKDLKYKECWFAVHSEWMNRWVEFVGKGGPEPGPITNHELLDPGFALGDDPNRIAFVRPGLEITKDFRFVTPMVWSVLAALHGPGDAPPIARFILDIYSEAPEDVSEVLHEAKVQATGLATSLREKCQVENK</sequence>
<dbReference type="AlphaFoldDB" id="A0A2P4X2C3"/>
<dbReference type="SUPFAM" id="SSF143791">
    <property type="entry name" value="DUSP-like"/>
    <property type="match status" value="1"/>
</dbReference>